<evidence type="ECO:0000256" key="1">
    <source>
        <dbReference type="SAM" id="Phobius"/>
    </source>
</evidence>
<comment type="caution">
    <text evidence="2">The sequence shown here is derived from an EMBL/GenBank/DDBJ whole genome shotgun (WGS) entry which is preliminary data.</text>
</comment>
<dbReference type="AlphaFoldDB" id="A0A9P3AFC7"/>
<keyword evidence="1" id="KW-1133">Transmembrane helix</keyword>
<feature type="transmembrane region" description="Helical" evidence="1">
    <location>
        <begin position="18"/>
        <end position="37"/>
    </location>
</feature>
<evidence type="ECO:0000313" key="2">
    <source>
        <dbReference type="EMBL" id="GFZ60693.1"/>
    </source>
</evidence>
<keyword evidence="1" id="KW-0472">Membrane</keyword>
<sequence length="61" mass="6538">MATHTTTVDLSKDITDDLVSALFAVVNAMLAAFWICVRGIARTKLPPDDHGHVSTQEGSGR</sequence>
<organism evidence="2 3">
    <name type="scientific">Pseudomonas amygdali pv. eriobotryae</name>
    <dbReference type="NCBI Taxonomy" id="129137"/>
    <lineage>
        <taxon>Bacteria</taxon>
        <taxon>Pseudomonadati</taxon>
        <taxon>Pseudomonadota</taxon>
        <taxon>Gammaproteobacteria</taxon>
        <taxon>Pseudomonadales</taxon>
        <taxon>Pseudomonadaceae</taxon>
        <taxon>Pseudomonas</taxon>
        <taxon>Pseudomonas amygdali</taxon>
    </lineage>
</organism>
<keyword evidence="1" id="KW-0812">Transmembrane</keyword>
<dbReference type="Proteomes" id="UP000630864">
    <property type="component" value="Unassembled WGS sequence"/>
</dbReference>
<gene>
    <name evidence="2" type="ORF">PSE10A_32040</name>
</gene>
<evidence type="ECO:0000313" key="3">
    <source>
        <dbReference type="Proteomes" id="UP000630864"/>
    </source>
</evidence>
<dbReference type="EMBL" id="BMZW01000017">
    <property type="protein sequence ID" value="GFZ60693.1"/>
    <property type="molecule type" value="Genomic_DNA"/>
</dbReference>
<reference evidence="2" key="1">
    <citation type="submission" date="2020-09" db="EMBL/GenBank/DDBJ databases">
        <title>Pseudomonas syringae pv. eriobotryae genome sequence causing loquat canker disease.</title>
        <authorList>
            <person name="Fukuda S."/>
            <person name="Tashiro H."/>
            <person name="Nagano Y."/>
        </authorList>
    </citation>
    <scope>NUCLEOTIDE SEQUENCE</scope>
    <source>
        <strain evidence="2">AM001</strain>
    </source>
</reference>
<proteinExistence type="predicted"/>
<protein>
    <submittedName>
        <fullName evidence="2">Uncharacterized protein</fullName>
    </submittedName>
</protein>
<name>A0A9P3AFC7_PSEA0</name>
<accession>A0A9P3AFC7</accession>